<reference evidence="1 2" key="2">
    <citation type="submission" date="2018-11" db="EMBL/GenBank/DDBJ databases">
        <authorList>
            <consortium name="Pathogen Informatics"/>
        </authorList>
    </citation>
    <scope>NUCLEOTIDE SEQUENCE [LARGE SCALE GENOMIC DNA]</scope>
    <source>
        <strain evidence="1">Dakar</strain>
        <strain evidence="2">Dakar, Senegal</strain>
    </source>
</reference>
<accession>A0A183K6C6</accession>
<name>A0A183K6C6_9TREM</name>
<proteinExistence type="predicted"/>
<keyword evidence="2" id="KW-1185">Reference proteome</keyword>
<sequence>MFLRRRRRIDSSKKLYTFNTIQRDNNKFMQFQCSNI</sequence>
<protein>
    <submittedName>
        <fullName evidence="1 3">Uncharacterized protein</fullName>
    </submittedName>
</protein>
<reference evidence="3" key="1">
    <citation type="submission" date="2016-06" db="UniProtKB">
        <authorList>
            <consortium name="WormBaseParasite"/>
        </authorList>
    </citation>
    <scope>IDENTIFICATION</scope>
</reference>
<dbReference type="Proteomes" id="UP000279833">
    <property type="component" value="Unassembled WGS sequence"/>
</dbReference>
<organism evidence="3">
    <name type="scientific">Schistosoma curassoni</name>
    <dbReference type="NCBI Taxonomy" id="6186"/>
    <lineage>
        <taxon>Eukaryota</taxon>
        <taxon>Metazoa</taxon>
        <taxon>Spiralia</taxon>
        <taxon>Lophotrochozoa</taxon>
        <taxon>Platyhelminthes</taxon>
        <taxon>Trematoda</taxon>
        <taxon>Digenea</taxon>
        <taxon>Strigeidida</taxon>
        <taxon>Schistosomatoidea</taxon>
        <taxon>Schistosomatidae</taxon>
        <taxon>Schistosoma</taxon>
    </lineage>
</organism>
<dbReference type="AlphaFoldDB" id="A0A183K6C6"/>
<evidence type="ECO:0000313" key="2">
    <source>
        <dbReference type="Proteomes" id="UP000279833"/>
    </source>
</evidence>
<evidence type="ECO:0000313" key="3">
    <source>
        <dbReference type="WBParaSite" id="SCUD_0001055101-mRNA-1"/>
    </source>
</evidence>
<evidence type="ECO:0000313" key="1">
    <source>
        <dbReference type="EMBL" id="VDP40413.1"/>
    </source>
</evidence>
<dbReference type="EMBL" id="UZAK01033847">
    <property type="protein sequence ID" value="VDP40413.1"/>
    <property type="molecule type" value="Genomic_DNA"/>
</dbReference>
<dbReference type="WBParaSite" id="SCUD_0001055101-mRNA-1">
    <property type="protein sequence ID" value="SCUD_0001055101-mRNA-1"/>
    <property type="gene ID" value="SCUD_0001055101"/>
</dbReference>
<gene>
    <name evidence="1" type="ORF">SCUD_LOCUS10551</name>
</gene>